<feature type="compositionally biased region" description="Low complexity" evidence="1">
    <location>
        <begin position="170"/>
        <end position="193"/>
    </location>
</feature>
<feature type="region of interest" description="Disordered" evidence="1">
    <location>
        <begin position="201"/>
        <end position="220"/>
    </location>
</feature>
<evidence type="ECO:0000256" key="1">
    <source>
        <dbReference type="SAM" id="MobiDB-lite"/>
    </source>
</evidence>
<keyword evidence="3" id="KW-1185">Reference proteome</keyword>
<sequence length="246" mass="25831">MPALLYHSFLSFEKRPDPASRTYHVVEIGQETCNSLITYLATMVCAREWAMATDIGSQLLDNDDKIVSMTEDDAVEISYRIDCDDSTQMPTCDAGERITVVDDGPQTTGIPDGLIIVDGDELIYSPVTTSPHMMTQTFGEEHDTVSTDTTPEPSQTEITMPWSSSSLAASTYTVSPTTTGSVSDTSSVGSSVGSIQGSMSLMTTQSRASSASTSSSVHSTGAAPIATGEVAMMAGGAAMALLVAVL</sequence>
<comment type="caution">
    <text evidence="2">The sequence shown here is derived from an EMBL/GenBank/DDBJ whole genome shotgun (WGS) entry which is preliminary data.</text>
</comment>
<feature type="region of interest" description="Disordered" evidence="1">
    <location>
        <begin position="139"/>
        <end position="193"/>
    </location>
</feature>
<accession>A0A317UV64</accession>
<reference evidence="2" key="1">
    <citation type="submission" date="2016-12" db="EMBL/GenBank/DDBJ databases">
        <title>The genomes of Aspergillus section Nigri reveals drivers in fungal speciation.</title>
        <authorList>
            <consortium name="DOE Joint Genome Institute"/>
            <person name="Vesth T.C."/>
            <person name="Nybo J."/>
            <person name="Theobald S."/>
            <person name="Brandl J."/>
            <person name="Frisvad J.C."/>
            <person name="Nielsen K.F."/>
            <person name="Lyhne E.K."/>
            <person name="Kogle M.E."/>
            <person name="Kuo A."/>
            <person name="Riley R."/>
            <person name="Clum A."/>
            <person name="Nolan M."/>
            <person name="Lipzen A."/>
            <person name="Salamov A."/>
            <person name="Henrissat B."/>
            <person name="Wiebenga A."/>
            <person name="De vries R.P."/>
            <person name="Grigoriev I.V."/>
            <person name="Mortensen U.H."/>
            <person name="Andersen M.R."/>
            <person name="Baker S.E."/>
        </authorList>
    </citation>
    <scope>NUCLEOTIDE SEQUENCE</scope>
    <source>
        <strain evidence="2">CBS 122712</strain>
    </source>
</reference>
<dbReference type="EMBL" id="MSFU01000026">
    <property type="protein sequence ID" value="PWY65894.1"/>
    <property type="molecule type" value="Genomic_DNA"/>
</dbReference>
<protein>
    <submittedName>
        <fullName evidence="2">Uncharacterized protein</fullName>
    </submittedName>
</protein>
<proteinExistence type="predicted"/>
<evidence type="ECO:0000313" key="3">
    <source>
        <dbReference type="Proteomes" id="UP000246171"/>
    </source>
</evidence>
<dbReference type="GeneID" id="37058198"/>
<name>A0A317UV64_ASPEC</name>
<dbReference type="AlphaFoldDB" id="A0A317UV64"/>
<evidence type="ECO:0000313" key="2">
    <source>
        <dbReference type="EMBL" id="PWY65894.1"/>
    </source>
</evidence>
<dbReference type="OrthoDB" id="4502807at2759"/>
<dbReference type="VEuPathDB" id="FungiDB:BO83DRAFT_440219"/>
<organism evidence="2 3">
    <name type="scientific">Aspergillus eucalypticola (strain CBS 122712 / IBT 29274)</name>
    <dbReference type="NCBI Taxonomy" id="1448314"/>
    <lineage>
        <taxon>Eukaryota</taxon>
        <taxon>Fungi</taxon>
        <taxon>Dikarya</taxon>
        <taxon>Ascomycota</taxon>
        <taxon>Pezizomycotina</taxon>
        <taxon>Eurotiomycetes</taxon>
        <taxon>Eurotiomycetidae</taxon>
        <taxon>Eurotiales</taxon>
        <taxon>Aspergillaceae</taxon>
        <taxon>Aspergillus</taxon>
        <taxon>Aspergillus subgen. Circumdati</taxon>
    </lineage>
</organism>
<dbReference type="Proteomes" id="UP000246171">
    <property type="component" value="Unassembled WGS sequence"/>
</dbReference>
<gene>
    <name evidence="2" type="ORF">BO83DRAFT_440219</name>
</gene>
<dbReference type="RefSeq" id="XP_025384768.1">
    <property type="nucleotide sequence ID" value="XM_025536236.1"/>
</dbReference>
<feature type="compositionally biased region" description="Polar residues" evidence="1">
    <location>
        <begin position="146"/>
        <end position="169"/>
    </location>
</feature>